<proteinExistence type="predicted"/>
<evidence type="ECO:0000313" key="2">
    <source>
        <dbReference type="Proteomes" id="UP000578688"/>
    </source>
</evidence>
<accession>A0A7Y9XPZ2</accession>
<comment type="caution">
    <text evidence="1">The sequence shown here is derived from an EMBL/GenBank/DDBJ whole genome shotgun (WGS) entry which is preliminary data.</text>
</comment>
<evidence type="ECO:0000313" key="1">
    <source>
        <dbReference type="EMBL" id="NYH75313.1"/>
    </source>
</evidence>
<dbReference type="AlphaFoldDB" id="A0A7Y9XPZ2"/>
<sequence length="56" mass="6026">MTLYSVVENWLKGGSAQSEAFPSSNSLSFMAKLVSASHAISILPVPLIREMLVLTC</sequence>
<keyword evidence="2" id="KW-1185">Reference proteome</keyword>
<dbReference type="Proteomes" id="UP000578688">
    <property type="component" value="Unassembled WGS sequence"/>
</dbReference>
<organism evidence="1 2">
    <name type="scientific">Phytopseudomonas flavescens</name>
    <dbReference type="NCBI Taxonomy" id="29435"/>
    <lineage>
        <taxon>Bacteria</taxon>
        <taxon>Pseudomonadati</taxon>
        <taxon>Pseudomonadota</taxon>
        <taxon>Gammaproteobacteria</taxon>
        <taxon>Pseudomonadales</taxon>
        <taxon>Pseudomonadaceae</taxon>
        <taxon>Phytopseudomonas</taxon>
    </lineage>
</organism>
<reference evidence="1 2" key="1">
    <citation type="submission" date="2020-07" db="EMBL/GenBank/DDBJ databases">
        <title>Genomic analyses of the natural microbiome of Caenorhabditis elegans.</title>
        <authorList>
            <person name="Samuel B."/>
        </authorList>
    </citation>
    <scope>NUCLEOTIDE SEQUENCE [LARGE SCALE GENOMIC DNA]</scope>
    <source>
        <strain evidence="1 2">BIGb0408</strain>
    </source>
</reference>
<protein>
    <submittedName>
        <fullName evidence="1">Uncharacterized protein</fullName>
    </submittedName>
</protein>
<dbReference type="EMBL" id="JACBYV010000001">
    <property type="protein sequence ID" value="NYH75313.1"/>
    <property type="molecule type" value="Genomic_DNA"/>
</dbReference>
<gene>
    <name evidence="1" type="ORF">FHR27_003923</name>
</gene>
<name>A0A7Y9XPZ2_9GAMM</name>
<dbReference type="RefSeq" id="WP_257026953.1">
    <property type="nucleotide sequence ID" value="NZ_JACBYV010000001.1"/>
</dbReference>